<reference evidence="2 3" key="1">
    <citation type="submission" date="2018-06" db="EMBL/GenBank/DDBJ databases">
        <authorList>
            <consortium name="Pathogen Informatics"/>
            <person name="Doyle S."/>
        </authorList>
    </citation>
    <scope>NUCLEOTIDE SEQUENCE [LARGE SCALE GENOMIC DNA]</scope>
    <source>
        <strain evidence="2 3">NCTC10254</strain>
    </source>
</reference>
<dbReference type="SUPFAM" id="SSF54506">
    <property type="entry name" value="Diaminopimelate epimerase-like"/>
    <property type="match status" value="1"/>
</dbReference>
<evidence type="ECO:0000313" key="3">
    <source>
        <dbReference type="Proteomes" id="UP000249886"/>
    </source>
</evidence>
<proteinExistence type="predicted"/>
<feature type="active site" evidence="1">
    <location>
        <position position="45"/>
    </location>
</feature>
<dbReference type="EMBL" id="UARK01000005">
    <property type="protein sequence ID" value="SPW28186.1"/>
    <property type="molecule type" value="Genomic_DNA"/>
</dbReference>
<organism evidence="2 3">
    <name type="scientific">Corynebacterium matruchotii</name>
    <dbReference type="NCBI Taxonomy" id="43768"/>
    <lineage>
        <taxon>Bacteria</taxon>
        <taxon>Bacillati</taxon>
        <taxon>Actinomycetota</taxon>
        <taxon>Actinomycetes</taxon>
        <taxon>Mycobacteriales</taxon>
        <taxon>Corynebacteriaceae</taxon>
        <taxon>Corynebacterium</taxon>
    </lineage>
</organism>
<protein>
    <submittedName>
        <fullName evidence="2">Predicted epimerase</fullName>
        <ecNumber evidence="2">5.3.3.17</ecNumber>
    </submittedName>
</protein>
<comment type="caution">
    <text evidence="2">The sequence shown here is derived from an EMBL/GenBank/DDBJ whole genome shotgun (WGS) entry which is preliminary data.</text>
</comment>
<dbReference type="AlphaFoldDB" id="A0A6H9XGN5"/>
<dbReference type="PANTHER" id="PTHR13774">
    <property type="entry name" value="PHENAZINE BIOSYNTHESIS PROTEIN"/>
    <property type="match status" value="1"/>
</dbReference>
<name>A0A6H9XGN5_9CORY</name>
<dbReference type="InterPro" id="IPR003719">
    <property type="entry name" value="Phenazine_PhzF-like"/>
</dbReference>
<dbReference type="EC" id="5.3.3.17" evidence="2"/>
<dbReference type="Proteomes" id="UP000249886">
    <property type="component" value="Unassembled WGS sequence"/>
</dbReference>
<evidence type="ECO:0000256" key="1">
    <source>
        <dbReference type="PIRSR" id="PIRSR016184-1"/>
    </source>
</evidence>
<sequence length="268" mass="28866">MRNFSQVDVFGATPIAGNPVAVIHDADGLTDAAMQRIARWTNLSETTFLLAPTQPGADYRLRIFTPNAELSFAGHPTLGSAHAWVGDSDRTELVQECGAGLVQLRKLDGSWHFAAPPTLRSGPLQSKDLSEHMTALGISRVLDHQWVDNGPGWAVLQVESADVVRSIRPNFLHSRPLMVGVIGRSFDGWEIRAFAPRVGVAEDPVTGSLNASVAQWFARTGKAKGSYMVRQGGNVGRNGLVHINIDDATDTVWVGGATRTIVEGSIHV</sequence>
<dbReference type="Gene3D" id="3.10.310.10">
    <property type="entry name" value="Diaminopimelate Epimerase, Chain A, domain 1"/>
    <property type="match status" value="2"/>
</dbReference>
<accession>A0A6H9XGN5</accession>
<evidence type="ECO:0000313" key="2">
    <source>
        <dbReference type="EMBL" id="SPW28186.1"/>
    </source>
</evidence>
<dbReference type="PIRSF" id="PIRSF016184">
    <property type="entry name" value="PhzC_PhzF"/>
    <property type="match status" value="1"/>
</dbReference>
<dbReference type="RefSeq" id="WP_005524994.1">
    <property type="nucleotide sequence ID" value="NZ_CAUSYL010000028.1"/>
</dbReference>
<dbReference type="GO" id="GO:0102943">
    <property type="term" value="F:trans-2,3-dihydro-3-hydroxy-anthranilate isomerase activity"/>
    <property type="evidence" value="ECO:0007669"/>
    <property type="project" value="UniProtKB-EC"/>
</dbReference>
<dbReference type="GO" id="GO:0005737">
    <property type="term" value="C:cytoplasm"/>
    <property type="evidence" value="ECO:0007669"/>
    <property type="project" value="TreeGrafter"/>
</dbReference>
<dbReference type="PANTHER" id="PTHR13774:SF32">
    <property type="entry name" value="ANTISENSE-ENHANCING SEQUENCE 1"/>
    <property type="match status" value="1"/>
</dbReference>
<keyword evidence="2" id="KW-0413">Isomerase</keyword>
<gene>
    <name evidence="2" type="primary">phzF</name>
    <name evidence="2" type="ORF">NCTC10254_01214</name>
</gene>
<dbReference type="NCBIfam" id="TIGR00654">
    <property type="entry name" value="PhzF_family"/>
    <property type="match status" value="1"/>
</dbReference>
<dbReference type="Pfam" id="PF02567">
    <property type="entry name" value="PhzC-PhzF"/>
    <property type="match status" value="1"/>
</dbReference>
<dbReference type="GeneID" id="84573788"/>